<feature type="domain" description="Tox-REase-7" evidence="3">
    <location>
        <begin position="584"/>
        <end position="664"/>
    </location>
</feature>
<gene>
    <name evidence="4" type="ORF">NDR86_24365</name>
</gene>
<name>A0A9X2EEF2_9NOCA</name>
<feature type="compositionally biased region" description="Basic and acidic residues" evidence="1">
    <location>
        <begin position="69"/>
        <end position="85"/>
    </location>
</feature>
<sequence>MPEHAHLSRRARSATAPPKSAAGQEHSRTTPEIADEPAWYGTDLAAIPLRMTTPSDRRELAATAPGPEPHAHGSEERPLRPEAESSVRAALSEPSATLPAGLRRDAETRLGADFSDVRIHTGPRAESSARAVDAAAYTVGSHIVFGAGRFAPDTRAGRQTLTHELTHVAQQARGSVVLARQPADQDDPDAKVSLGALDNALVTRAGEAVLGPTSWTIAREFLRGLRGGLASVEADQQARIDKKFDDFGPINAAKYAGGYLVGLVIGLGQGLWGLVEGLWTLVTLPYKTAAFAYETLPPLAAKYGPRLEQALAEGGGIKGLVADLLKNPKETWQALSGMAELVAQAALAKVRSFGRGAAKDILALAEEDWYSFGRDIGKVVGRVLFEIVLLVASDAIGNIVKGAAELAGRIAARAVEGVVTVVRAVGRMLGQAVEWVARIGKSMSGRAAEVFEKFKALLGKLRALMAEMLPEVAETNVGGVEMPVPDTKGAAALESRALPTRTAPAKVSDLVPPKVHPSKAGAPGSGPRKPGTPSQFTDQEIAEELADVQAKGKHLAEQEASAAPRMRETGAPKGAPPQEAGIKGDIGEVRGGGDPFARKTPIWVGKDKFIPDVLDQAKKVLVEIKNVTDLGRDARAVNQISAYAKWAKGRGYTFDLIIDNRTKLGPVIEALEQAGELTVTRKALL</sequence>
<feature type="domain" description="eCIS core" evidence="2">
    <location>
        <begin position="98"/>
        <end position="174"/>
    </location>
</feature>
<dbReference type="EMBL" id="JAMRXG010000011">
    <property type="protein sequence ID" value="MCM6776626.1"/>
    <property type="molecule type" value="Genomic_DNA"/>
</dbReference>
<feature type="region of interest" description="Disordered" evidence="1">
    <location>
        <begin position="1"/>
        <end position="104"/>
    </location>
</feature>
<accession>A0A9X2EEF2</accession>
<proteinExistence type="predicted"/>
<evidence type="ECO:0000259" key="3">
    <source>
        <dbReference type="Pfam" id="PF15649"/>
    </source>
</evidence>
<evidence type="ECO:0000313" key="5">
    <source>
        <dbReference type="Proteomes" id="UP001139157"/>
    </source>
</evidence>
<dbReference type="InterPro" id="IPR025295">
    <property type="entry name" value="eCIS_core_dom"/>
</dbReference>
<protein>
    <submittedName>
        <fullName evidence="4">DUF4157 domain-containing protein</fullName>
    </submittedName>
</protein>
<dbReference type="Pfam" id="PF13699">
    <property type="entry name" value="eCIS_core"/>
    <property type="match status" value="1"/>
</dbReference>
<dbReference type="Proteomes" id="UP001139157">
    <property type="component" value="Unassembled WGS sequence"/>
</dbReference>
<evidence type="ECO:0000256" key="1">
    <source>
        <dbReference type="SAM" id="MobiDB-lite"/>
    </source>
</evidence>
<dbReference type="AlphaFoldDB" id="A0A9X2EEF2"/>
<evidence type="ECO:0000313" key="4">
    <source>
        <dbReference type="EMBL" id="MCM6776626.1"/>
    </source>
</evidence>
<organism evidence="4 5">
    <name type="scientific">Nocardia pulmonis</name>
    <dbReference type="NCBI Taxonomy" id="2951408"/>
    <lineage>
        <taxon>Bacteria</taxon>
        <taxon>Bacillati</taxon>
        <taxon>Actinomycetota</taxon>
        <taxon>Actinomycetes</taxon>
        <taxon>Mycobacteriales</taxon>
        <taxon>Nocardiaceae</taxon>
        <taxon>Nocardia</taxon>
    </lineage>
</organism>
<comment type="caution">
    <text evidence="4">The sequence shown here is derived from an EMBL/GenBank/DDBJ whole genome shotgun (WGS) entry which is preliminary data.</text>
</comment>
<dbReference type="RefSeq" id="WP_251914938.1">
    <property type="nucleotide sequence ID" value="NZ_JAMRXG010000011.1"/>
</dbReference>
<feature type="region of interest" description="Disordered" evidence="1">
    <location>
        <begin position="553"/>
        <end position="590"/>
    </location>
</feature>
<dbReference type="Pfam" id="PF15649">
    <property type="entry name" value="Tox-REase-7"/>
    <property type="match status" value="1"/>
</dbReference>
<evidence type="ECO:0000259" key="2">
    <source>
        <dbReference type="Pfam" id="PF13699"/>
    </source>
</evidence>
<reference evidence="4" key="1">
    <citation type="submission" date="2022-06" db="EMBL/GenBank/DDBJ databases">
        <title>Novel species in genus nocardia.</title>
        <authorList>
            <person name="Li F."/>
        </authorList>
    </citation>
    <scope>NUCLEOTIDE SEQUENCE</scope>
    <source>
        <strain evidence="4">CDC141</strain>
    </source>
</reference>
<feature type="region of interest" description="Disordered" evidence="1">
    <location>
        <begin position="496"/>
        <end position="535"/>
    </location>
</feature>
<keyword evidence="5" id="KW-1185">Reference proteome</keyword>
<dbReference type="InterPro" id="IPR028903">
    <property type="entry name" value="Tox-REase-7_dom"/>
</dbReference>